<feature type="transmembrane region" description="Helical" evidence="8">
    <location>
        <begin position="1881"/>
        <end position="1901"/>
    </location>
</feature>
<dbReference type="InterPro" id="IPR022033">
    <property type="entry name" value="Rav1p_C"/>
</dbReference>
<feature type="domain" description="RAVE complex protein Rav1 C-terminal" evidence="9">
    <location>
        <begin position="635"/>
        <end position="1272"/>
    </location>
</feature>
<evidence type="ECO:0000256" key="6">
    <source>
        <dbReference type="ARBA" id="ARBA00023136"/>
    </source>
</evidence>
<evidence type="ECO:0000313" key="10">
    <source>
        <dbReference type="EMBL" id="KAK4154136.1"/>
    </source>
</evidence>
<evidence type="ECO:0000313" key="11">
    <source>
        <dbReference type="Proteomes" id="UP001302745"/>
    </source>
</evidence>
<keyword evidence="11" id="KW-1185">Reference proteome</keyword>
<dbReference type="InterPro" id="IPR052208">
    <property type="entry name" value="DmX-like/RAVE_component"/>
</dbReference>
<feature type="transmembrane region" description="Helical" evidence="8">
    <location>
        <begin position="1852"/>
        <end position="1869"/>
    </location>
</feature>
<dbReference type="GO" id="GO:0016020">
    <property type="term" value="C:membrane"/>
    <property type="evidence" value="ECO:0007669"/>
    <property type="project" value="UniProtKB-SubCell"/>
</dbReference>
<feature type="transmembrane region" description="Helical" evidence="8">
    <location>
        <begin position="1276"/>
        <end position="1298"/>
    </location>
</feature>
<feature type="transmembrane region" description="Helical" evidence="8">
    <location>
        <begin position="1478"/>
        <end position="1498"/>
    </location>
</feature>
<proteinExistence type="inferred from homology"/>
<dbReference type="PANTHER" id="PTHR13950">
    <property type="entry name" value="RABCONNECTIN-RELATED"/>
    <property type="match status" value="1"/>
</dbReference>
<feature type="transmembrane region" description="Helical" evidence="8">
    <location>
        <begin position="1575"/>
        <end position="1597"/>
    </location>
</feature>
<evidence type="ECO:0000256" key="3">
    <source>
        <dbReference type="ARBA" id="ARBA00022448"/>
    </source>
</evidence>
<comment type="similarity">
    <text evidence="2">Belongs to the oligopeptide OPT transporter family.</text>
</comment>
<dbReference type="Pfam" id="PF12234">
    <property type="entry name" value="Rav1p_C"/>
    <property type="match status" value="1"/>
</dbReference>
<feature type="transmembrane region" description="Helical" evidence="8">
    <location>
        <begin position="1921"/>
        <end position="1944"/>
    </location>
</feature>
<sequence length="1953" mass="215241">MRAVLPGKPESRLQALATGYWESRRITAYITGNALAILGDPDKLLQTVYDDDPEPLQAVALDEASGKIAVCTRRAVRVYRPFGLGRGEVDALQWALQATFAVGESGGDDGGGGGGGGGRPAISLSWGASEELLVAHSSLELYQTSSSTSLAHPECSWRKRLASPVRLASLSYDSAYIASVGEYDRLVKVWRRLSYGTGEVRFDFIYLRHPQPVTGIQWRRPHHIDQTIENALYTFCADQVLRVWVGSDSHGHQHLQLWGTLDLGEAIPDTRQQKESPAAGDSLRWAFVMDGGDLAAATEKAVQEGAQLKEDAVALEHLITVANRSPEICVVLDGRGRMSAWALENIGCKTKKSNIFNVAQVASSELDFLKGYPTAVGVPHVEAYTYCHSGGDLHILLHFFDGRIEVYHSNVAALFDRNPKRRRLSMTGLWTGHSAPVRKIVRNFSGRAIVSRTEHGQGVIWKHELDAKRTGLSRQVVIPEQGHIHRMCLLRKGRFVVLLQHEKISLWDCRQSEPRALAEGTYDVPGKPLCLLILPRHQVEDYTTAHIATITSEKQGIVWEVKFPFYSRNNNNTATIPNGSKHQQPSIREFVKFSLEDAGDLAYVLPVDPAGTAPHVSGFLDVFARDVAISYTHSGRVEFWTARVGHGGQGAVEWLSTSAMETGLCNPALVSGSTRKKAALVNTDRSELTIWDIRGARLEYAQEFENSHTICDLDWTSTPDMQSILAVGFPHRVLLLSQMRFDYLNQGPAWAPIREISIRDFTPHPIGDSVWLGDGHLVIGAGNQLFVLDRQFDAASSLVTSLRLPQRRAGERHWDLFDVVQRLNGPLPVFHPQFLSQCILAGKIVLVHAILMALHRTLRFWVAGDAVDDYLGLQLEDFYEIDHTAKTSFTKDPGQYLERRMSYDDGDEPFSEEVAAEINERLTRVDIPQLSGHEQIQLVDIIECVGLVEKQRRSLDENGARFMLFFRQHALRKGRTSEIQMGWREINWAYHSTSQDVLVDFVSKQHHGKMLWENARESGIFMWLADNAAVKAQFEVIARNEYTKNEPKNPIDCSLFYLALKKKAVLQGLWRMASWNKEQGATQRFLANNFEDPKWRTAALKNAYALLSRRRFEYAAAFFLLADHLHDAVNVCLNQLKDLQLAIAVARVYEGDTGPVLRRLLEEEVLTIAAQEGNRWLASWAFWMLHRRDMAVRALITPVYTLLETPGSPALKSKLFLTDDPALVILYTQLRQMTLQTIRGASKVTPKVEWEFVLHNARLYDRMGCDLLGLDLGESFTLRGLLVGLAVGLVICFSNMYFGLQTGWVSTMSMPASLMGFGIFRLLRSRLGDDLLPFSPVENVLVQTVAGSMAIMPLGCGFVGVLPAMNYLLRPEEQGPIQLGLGKLVLWSLGLCYFGVVFAVPLRRQVIIRERLKFPSGFSTAVLISVLHGQASDGGKGADAAAAEGGFASLAAATTGEVQAVSGEGEAVRHSESWRRNVRLLLVCFLVSGLFTFATYFFPVLRNIPVFGSVAASTWLWTLNPSLAYVGQGIIMGPSTTLHMLLGAVVGWGILSPLAKSKGWAPGPVSDWENGSKGWIVWTSLAIMLADAIVSLGYLAFRSGAQYVPQLGDALRSRLVPSRRPHAGYTSINGDDDENDTVPSSNLRANEASDSNDNNPLLGELEEEKEADDAPLDQQISDRMVVVGLVLSILFCIFCIHIVFGNLVPLYATVTAVFMALVLSIMGVRALGETDLNPVSGISKLAQLFFALIIPQSNKSSVLINLVAGAVSEAGALQAGDMMQDLKTGHLLGAAPKAQFWGQVIGATAGAVASAFIYQLYTSVYQVPGDLFQVPTGYVWIFTARLVTGKGLPPMAMEWAMGAAVLFALTTALRTQTTGTRWHPLIPGGIAVAVGMYNVPSFTLARTMGGLLSWWWRSAMGWQDTPLIVLASGFILGEGFLSIVNLIMQSAGVPHLA</sequence>
<dbReference type="Proteomes" id="UP001302745">
    <property type="component" value="Unassembled WGS sequence"/>
</dbReference>
<feature type="transmembrane region" description="Helical" evidence="8">
    <location>
        <begin position="1538"/>
        <end position="1555"/>
    </location>
</feature>
<accession>A0AAN6VNQ8</accession>
<dbReference type="PANTHER" id="PTHR13950:SF9">
    <property type="entry name" value="RABCONNECTIN-3A"/>
    <property type="match status" value="1"/>
</dbReference>
<evidence type="ECO:0000259" key="9">
    <source>
        <dbReference type="Pfam" id="PF12234"/>
    </source>
</evidence>
<protein>
    <submittedName>
        <fullName evidence="10">RAVE protein 1 C terminal-domain-containing protein</fullName>
    </submittedName>
</protein>
<keyword evidence="3" id="KW-0813">Transport</keyword>
<dbReference type="Pfam" id="PF03169">
    <property type="entry name" value="OPT"/>
    <property type="match status" value="1"/>
</dbReference>
<dbReference type="GO" id="GO:0035673">
    <property type="term" value="F:oligopeptide transmembrane transporter activity"/>
    <property type="evidence" value="ECO:0007669"/>
    <property type="project" value="InterPro"/>
</dbReference>
<dbReference type="GO" id="GO:0007035">
    <property type="term" value="P:vacuolar acidification"/>
    <property type="evidence" value="ECO:0007669"/>
    <property type="project" value="TreeGrafter"/>
</dbReference>
<feature type="compositionally biased region" description="Polar residues" evidence="7">
    <location>
        <begin position="1637"/>
        <end position="1655"/>
    </location>
</feature>
<dbReference type="InterPro" id="IPR036322">
    <property type="entry name" value="WD40_repeat_dom_sf"/>
</dbReference>
<reference evidence="10" key="2">
    <citation type="submission" date="2023-05" db="EMBL/GenBank/DDBJ databases">
        <authorList>
            <consortium name="Lawrence Berkeley National Laboratory"/>
            <person name="Steindorff A."/>
            <person name="Hensen N."/>
            <person name="Bonometti L."/>
            <person name="Westerberg I."/>
            <person name="Brannstrom I.O."/>
            <person name="Guillou S."/>
            <person name="Cros-Aarteil S."/>
            <person name="Calhoun S."/>
            <person name="Haridas S."/>
            <person name="Kuo A."/>
            <person name="Mondo S."/>
            <person name="Pangilinan J."/>
            <person name="Riley R."/>
            <person name="Labutti K."/>
            <person name="Andreopoulos B."/>
            <person name="Lipzen A."/>
            <person name="Chen C."/>
            <person name="Yanf M."/>
            <person name="Daum C."/>
            <person name="Ng V."/>
            <person name="Clum A."/>
            <person name="Ohm R."/>
            <person name="Martin F."/>
            <person name="Silar P."/>
            <person name="Natvig D."/>
            <person name="Lalanne C."/>
            <person name="Gautier V."/>
            <person name="Ament-Velasquez S.L."/>
            <person name="Kruys A."/>
            <person name="Hutchinson M.I."/>
            <person name="Powell A.J."/>
            <person name="Barry K."/>
            <person name="Miller A.N."/>
            <person name="Grigoriev I.V."/>
            <person name="Debuchy R."/>
            <person name="Gladieux P."/>
            <person name="Thoren M.H."/>
            <person name="Johannesson H."/>
        </authorList>
    </citation>
    <scope>NUCLEOTIDE SEQUENCE</scope>
    <source>
        <strain evidence="10">CBS 538.74</strain>
    </source>
</reference>
<comment type="subcellular location">
    <subcellularLocation>
        <location evidence="1">Membrane</location>
        <topology evidence="1">Multi-pass membrane protein</topology>
    </subcellularLocation>
</comment>
<feature type="transmembrane region" description="Helical" evidence="8">
    <location>
        <begin position="1504"/>
        <end position="1526"/>
    </location>
</feature>
<keyword evidence="6 8" id="KW-0472">Membrane</keyword>
<feature type="transmembrane region" description="Helical" evidence="8">
    <location>
        <begin position="1680"/>
        <end position="1700"/>
    </location>
</feature>
<feature type="transmembrane region" description="Helical" evidence="8">
    <location>
        <begin position="1344"/>
        <end position="1364"/>
    </location>
</feature>
<feature type="transmembrane region" description="Helical" evidence="8">
    <location>
        <begin position="1706"/>
        <end position="1727"/>
    </location>
</feature>
<evidence type="ECO:0000256" key="5">
    <source>
        <dbReference type="ARBA" id="ARBA00022989"/>
    </source>
</evidence>
<dbReference type="Gene3D" id="2.130.10.10">
    <property type="entry name" value="YVTN repeat-like/Quinoprotein amine dehydrogenase"/>
    <property type="match status" value="1"/>
</dbReference>
<evidence type="ECO:0000256" key="7">
    <source>
        <dbReference type="SAM" id="MobiDB-lite"/>
    </source>
</evidence>
<evidence type="ECO:0000256" key="2">
    <source>
        <dbReference type="ARBA" id="ARBA00008807"/>
    </source>
</evidence>
<dbReference type="NCBIfam" id="TIGR00728">
    <property type="entry name" value="OPT_sfam"/>
    <property type="match status" value="1"/>
</dbReference>
<dbReference type="InterPro" id="IPR015943">
    <property type="entry name" value="WD40/YVTN_repeat-like_dom_sf"/>
</dbReference>
<gene>
    <name evidence="10" type="ORF">C8A00DRAFT_43055</name>
</gene>
<evidence type="ECO:0000256" key="4">
    <source>
        <dbReference type="ARBA" id="ARBA00022692"/>
    </source>
</evidence>
<organism evidence="10 11">
    <name type="scientific">Chaetomidium leptoderma</name>
    <dbReference type="NCBI Taxonomy" id="669021"/>
    <lineage>
        <taxon>Eukaryota</taxon>
        <taxon>Fungi</taxon>
        <taxon>Dikarya</taxon>
        <taxon>Ascomycota</taxon>
        <taxon>Pezizomycotina</taxon>
        <taxon>Sordariomycetes</taxon>
        <taxon>Sordariomycetidae</taxon>
        <taxon>Sordariales</taxon>
        <taxon>Chaetomiaceae</taxon>
        <taxon>Chaetomidium</taxon>
    </lineage>
</organism>
<comment type="caution">
    <text evidence="10">The sequence shown here is derived from an EMBL/GenBank/DDBJ whole genome shotgun (WGS) entry which is preliminary data.</text>
</comment>
<feature type="region of interest" description="Disordered" evidence="7">
    <location>
        <begin position="1624"/>
        <end position="1657"/>
    </location>
</feature>
<name>A0AAN6VNQ8_9PEZI</name>
<dbReference type="SUPFAM" id="SSF50978">
    <property type="entry name" value="WD40 repeat-like"/>
    <property type="match status" value="2"/>
</dbReference>
<feature type="transmembrane region" description="Helical" evidence="8">
    <location>
        <begin position="1796"/>
        <end position="1817"/>
    </location>
</feature>
<reference evidence="10" key="1">
    <citation type="journal article" date="2023" name="Mol. Phylogenet. Evol.">
        <title>Genome-scale phylogeny and comparative genomics of the fungal order Sordariales.</title>
        <authorList>
            <person name="Hensen N."/>
            <person name="Bonometti L."/>
            <person name="Westerberg I."/>
            <person name="Brannstrom I.O."/>
            <person name="Guillou S."/>
            <person name="Cros-Aarteil S."/>
            <person name="Calhoun S."/>
            <person name="Haridas S."/>
            <person name="Kuo A."/>
            <person name="Mondo S."/>
            <person name="Pangilinan J."/>
            <person name="Riley R."/>
            <person name="LaButti K."/>
            <person name="Andreopoulos B."/>
            <person name="Lipzen A."/>
            <person name="Chen C."/>
            <person name="Yan M."/>
            <person name="Daum C."/>
            <person name="Ng V."/>
            <person name="Clum A."/>
            <person name="Steindorff A."/>
            <person name="Ohm R.A."/>
            <person name="Martin F."/>
            <person name="Silar P."/>
            <person name="Natvig D.O."/>
            <person name="Lalanne C."/>
            <person name="Gautier V."/>
            <person name="Ament-Velasquez S.L."/>
            <person name="Kruys A."/>
            <person name="Hutchinson M.I."/>
            <person name="Powell A.J."/>
            <person name="Barry K."/>
            <person name="Miller A.N."/>
            <person name="Grigoriev I.V."/>
            <person name="Debuchy R."/>
            <person name="Gladieux P."/>
            <person name="Hiltunen Thoren M."/>
            <person name="Johannesson H."/>
        </authorList>
    </citation>
    <scope>NUCLEOTIDE SEQUENCE</scope>
    <source>
        <strain evidence="10">CBS 538.74</strain>
    </source>
</reference>
<evidence type="ECO:0000256" key="1">
    <source>
        <dbReference type="ARBA" id="ARBA00004141"/>
    </source>
</evidence>
<keyword evidence="4 8" id="KW-0812">Transmembrane</keyword>
<feature type="transmembrane region" description="Helical" evidence="8">
    <location>
        <begin position="1384"/>
        <end position="1402"/>
    </location>
</feature>
<dbReference type="EMBL" id="MU856920">
    <property type="protein sequence ID" value="KAK4154136.1"/>
    <property type="molecule type" value="Genomic_DNA"/>
</dbReference>
<dbReference type="InterPro" id="IPR004813">
    <property type="entry name" value="OPT"/>
</dbReference>
<evidence type="ECO:0000256" key="8">
    <source>
        <dbReference type="SAM" id="Phobius"/>
    </source>
</evidence>
<dbReference type="GO" id="GO:0043291">
    <property type="term" value="C:RAVE complex"/>
    <property type="evidence" value="ECO:0007669"/>
    <property type="project" value="TreeGrafter"/>
</dbReference>
<keyword evidence="5 8" id="KW-1133">Transmembrane helix</keyword>